<evidence type="ECO:0000256" key="7">
    <source>
        <dbReference type="ARBA" id="ARBA00023136"/>
    </source>
</evidence>
<dbReference type="OrthoDB" id="7917190at2"/>
<sequence length="253" mass="26113">MPDLAISFPVFAGFAACLAMGAFLRGLAGFGMALVAMPFLVLLVPPADAVLAVLVVQITLTLIDLPECIGHADRRAVGLLTLAAFFGTPVGLLFISVVPLWLAQIVIGTITAGAAAALFFRFSLGPRPGAVSTTAVGFFAGLFSGLAAAPGPPVVAYFLAREVPARTKRASMIILFAILAVFALATAAFKGALHLHVVLLGLFSAPLCAGGSALGAYFFRRGSETSYRNVALLAMVCSALFGIVLGMSAWLRL</sequence>
<keyword evidence="6 8" id="KW-1133">Transmembrane helix</keyword>
<dbReference type="GO" id="GO:0005886">
    <property type="term" value="C:plasma membrane"/>
    <property type="evidence" value="ECO:0007669"/>
    <property type="project" value="UniProtKB-SubCell"/>
</dbReference>
<dbReference type="Proteomes" id="UP000191135">
    <property type="component" value="Chromosome"/>
</dbReference>
<evidence type="ECO:0000313" key="9">
    <source>
        <dbReference type="EMBL" id="AQZ51713.1"/>
    </source>
</evidence>
<reference evidence="9 10" key="1">
    <citation type="submission" date="2017-03" db="EMBL/GenBank/DDBJ databases">
        <title>Foreign affairs: Plasmid Transfer between Roseobacters and Rhizobia.</title>
        <authorList>
            <person name="Bartling P."/>
            <person name="Bunk B."/>
            <person name="Overmann J."/>
            <person name="Brinkmann H."/>
            <person name="Petersen J."/>
        </authorList>
    </citation>
    <scope>NUCLEOTIDE SEQUENCE [LARGE SCALE GENOMIC DNA]</scope>
    <source>
        <strain evidence="9 10">MACL11</strain>
    </source>
</reference>
<dbReference type="PANTHER" id="PTHR30269:SF37">
    <property type="entry name" value="MEMBRANE TRANSPORTER PROTEIN"/>
    <property type="match status" value="1"/>
</dbReference>
<keyword evidence="3" id="KW-0813">Transport</keyword>
<feature type="transmembrane region" description="Helical" evidence="8">
    <location>
        <begin position="6"/>
        <end position="27"/>
    </location>
</feature>
<evidence type="ECO:0000313" key="10">
    <source>
        <dbReference type="Proteomes" id="UP000191135"/>
    </source>
</evidence>
<keyword evidence="7 8" id="KW-0472">Membrane</keyword>
<dbReference type="KEGG" id="mmed:Mame_02384"/>
<dbReference type="STRING" id="1122214.Mame_02384"/>
<comment type="subcellular location">
    <subcellularLocation>
        <location evidence="1 8">Cell membrane</location>
        <topology evidence="1 8">Multi-pass membrane protein</topology>
    </subcellularLocation>
</comment>
<feature type="transmembrane region" description="Helical" evidence="8">
    <location>
        <begin position="195"/>
        <end position="218"/>
    </location>
</feature>
<dbReference type="PANTHER" id="PTHR30269">
    <property type="entry name" value="TRANSMEMBRANE PROTEIN YFCA"/>
    <property type="match status" value="1"/>
</dbReference>
<gene>
    <name evidence="9" type="ORF">Mame_02384</name>
</gene>
<evidence type="ECO:0000256" key="1">
    <source>
        <dbReference type="ARBA" id="ARBA00004651"/>
    </source>
</evidence>
<evidence type="ECO:0000256" key="6">
    <source>
        <dbReference type="ARBA" id="ARBA00022989"/>
    </source>
</evidence>
<name>A0A1U9Z1Y7_9HYPH</name>
<dbReference type="eggNOG" id="COG0730">
    <property type="taxonomic scope" value="Bacteria"/>
</dbReference>
<feature type="transmembrane region" description="Helical" evidence="8">
    <location>
        <begin position="39"/>
        <end position="63"/>
    </location>
</feature>
<keyword evidence="5 8" id="KW-0812">Transmembrane</keyword>
<feature type="transmembrane region" description="Helical" evidence="8">
    <location>
        <begin position="230"/>
        <end position="251"/>
    </location>
</feature>
<evidence type="ECO:0000256" key="3">
    <source>
        <dbReference type="ARBA" id="ARBA00022448"/>
    </source>
</evidence>
<organism evidence="9 10">
    <name type="scientific">Martelella mediterranea DSM 17316</name>
    <dbReference type="NCBI Taxonomy" id="1122214"/>
    <lineage>
        <taxon>Bacteria</taxon>
        <taxon>Pseudomonadati</taxon>
        <taxon>Pseudomonadota</taxon>
        <taxon>Alphaproteobacteria</taxon>
        <taxon>Hyphomicrobiales</taxon>
        <taxon>Aurantimonadaceae</taxon>
        <taxon>Martelella</taxon>
    </lineage>
</organism>
<dbReference type="Pfam" id="PF01925">
    <property type="entry name" value="TauE"/>
    <property type="match status" value="1"/>
</dbReference>
<feature type="transmembrane region" description="Helical" evidence="8">
    <location>
        <begin position="136"/>
        <end position="160"/>
    </location>
</feature>
<feature type="transmembrane region" description="Helical" evidence="8">
    <location>
        <begin position="102"/>
        <end position="124"/>
    </location>
</feature>
<dbReference type="AlphaFoldDB" id="A0A1U9Z1Y7"/>
<comment type="similarity">
    <text evidence="2 8">Belongs to the 4-toluene sulfonate uptake permease (TSUP) (TC 2.A.102) family.</text>
</comment>
<dbReference type="InterPro" id="IPR052017">
    <property type="entry name" value="TSUP"/>
</dbReference>
<dbReference type="InterPro" id="IPR002781">
    <property type="entry name" value="TM_pro_TauE-like"/>
</dbReference>
<evidence type="ECO:0000256" key="8">
    <source>
        <dbReference type="RuleBase" id="RU363041"/>
    </source>
</evidence>
<dbReference type="RefSeq" id="WP_018063691.1">
    <property type="nucleotide sequence ID" value="NZ_AQWH01000004.1"/>
</dbReference>
<feature type="transmembrane region" description="Helical" evidence="8">
    <location>
        <begin position="172"/>
        <end position="189"/>
    </location>
</feature>
<proteinExistence type="inferred from homology"/>
<keyword evidence="4 8" id="KW-1003">Cell membrane</keyword>
<feature type="transmembrane region" description="Helical" evidence="8">
    <location>
        <begin position="75"/>
        <end position="95"/>
    </location>
</feature>
<evidence type="ECO:0000256" key="4">
    <source>
        <dbReference type="ARBA" id="ARBA00022475"/>
    </source>
</evidence>
<accession>A0A1U9Z1Y7</accession>
<protein>
    <recommendedName>
        <fullName evidence="8">Probable membrane transporter protein</fullName>
    </recommendedName>
</protein>
<evidence type="ECO:0000256" key="5">
    <source>
        <dbReference type="ARBA" id="ARBA00022692"/>
    </source>
</evidence>
<dbReference type="EMBL" id="CP020330">
    <property type="protein sequence ID" value="AQZ51713.1"/>
    <property type="molecule type" value="Genomic_DNA"/>
</dbReference>
<evidence type="ECO:0000256" key="2">
    <source>
        <dbReference type="ARBA" id="ARBA00009142"/>
    </source>
</evidence>
<keyword evidence="10" id="KW-1185">Reference proteome</keyword>